<evidence type="ECO:0000256" key="7">
    <source>
        <dbReference type="ARBA" id="ARBA00047899"/>
    </source>
</evidence>
<dbReference type="InterPro" id="IPR008266">
    <property type="entry name" value="Tyr_kinase_AS"/>
</dbReference>
<dbReference type="GO" id="GO:0004674">
    <property type="term" value="F:protein serine/threonine kinase activity"/>
    <property type="evidence" value="ECO:0007669"/>
    <property type="project" value="UniProtKB-KW"/>
</dbReference>
<evidence type="ECO:0000256" key="8">
    <source>
        <dbReference type="ARBA" id="ARBA00048679"/>
    </source>
</evidence>
<dbReference type="FunFam" id="3.30.200.20:FF:000162">
    <property type="entry name" value="Adenine nucleotide alpha hydrolase-like domain kinase"/>
    <property type="match status" value="1"/>
</dbReference>
<reference evidence="12 13" key="1">
    <citation type="journal article" date="2018" name="Proc. Natl. Acad. Sci. U.S.A.">
        <title>Draft genome sequence of Camellia sinensis var. sinensis provides insights into the evolution of the tea genome and tea quality.</title>
        <authorList>
            <person name="Wei C."/>
            <person name="Yang H."/>
            <person name="Wang S."/>
            <person name="Zhao J."/>
            <person name="Liu C."/>
            <person name="Gao L."/>
            <person name="Xia E."/>
            <person name="Lu Y."/>
            <person name="Tai Y."/>
            <person name="She G."/>
            <person name="Sun J."/>
            <person name="Cao H."/>
            <person name="Tong W."/>
            <person name="Gao Q."/>
            <person name="Li Y."/>
            <person name="Deng W."/>
            <person name="Jiang X."/>
            <person name="Wang W."/>
            <person name="Chen Q."/>
            <person name="Zhang S."/>
            <person name="Li H."/>
            <person name="Wu J."/>
            <person name="Wang P."/>
            <person name="Li P."/>
            <person name="Shi C."/>
            <person name="Zheng F."/>
            <person name="Jian J."/>
            <person name="Huang B."/>
            <person name="Shan D."/>
            <person name="Shi M."/>
            <person name="Fang C."/>
            <person name="Yue Y."/>
            <person name="Li F."/>
            <person name="Li D."/>
            <person name="Wei S."/>
            <person name="Han B."/>
            <person name="Jiang C."/>
            <person name="Yin Y."/>
            <person name="Xia T."/>
            <person name="Zhang Z."/>
            <person name="Bennetzen J.L."/>
            <person name="Zhao S."/>
            <person name="Wan X."/>
        </authorList>
    </citation>
    <scope>NUCLEOTIDE SEQUENCE [LARGE SCALE GENOMIC DNA]</scope>
    <source>
        <strain evidence="13">cv. Shuchazao</strain>
        <tissue evidence="12">Leaf</tissue>
    </source>
</reference>
<keyword evidence="10" id="KW-1133">Transmembrane helix</keyword>
<dbReference type="Gene3D" id="1.10.510.10">
    <property type="entry name" value="Transferase(Phosphotransferase) domain 1"/>
    <property type="match status" value="1"/>
</dbReference>
<evidence type="ECO:0000256" key="9">
    <source>
        <dbReference type="SAM" id="MobiDB-lite"/>
    </source>
</evidence>
<dbReference type="Proteomes" id="UP000306102">
    <property type="component" value="Unassembled WGS sequence"/>
</dbReference>
<feature type="region of interest" description="Disordered" evidence="9">
    <location>
        <begin position="193"/>
        <end position="223"/>
    </location>
</feature>
<accession>A0A4S4DZ51</accession>
<feature type="domain" description="Protein kinase" evidence="11">
    <location>
        <begin position="397"/>
        <end position="677"/>
    </location>
</feature>
<feature type="region of interest" description="Disordered" evidence="9">
    <location>
        <begin position="239"/>
        <end position="259"/>
    </location>
</feature>
<keyword evidence="10" id="KW-0812">Transmembrane</keyword>
<evidence type="ECO:0000313" key="13">
    <source>
        <dbReference type="Proteomes" id="UP000306102"/>
    </source>
</evidence>
<evidence type="ECO:0000256" key="5">
    <source>
        <dbReference type="ARBA" id="ARBA00022777"/>
    </source>
</evidence>
<keyword evidence="2" id="KW-0723">Serine/threonine-protein kinase</keyword>
<dbReference type="EC" id="2.7.11.1" evidence="1"/>
<feature type="compositionally biased region" description="Polar residues" evidence="9">
    <location>
        <begin position="248"/>
        <end position="258"/>
    </location>
</feature>
<dbReference type="GO" id="GO:0004713">
    <property type="term" value="F:protein tyrosine kinase activity"/>
    <property type="evidence" value="ECO:0007669"/>
    <property type="project" value="InterPro"/>
</dbReference>
<name>A0A4S4DZ51_CAMSN</name>
<dbReference type="PROSITE" id="PS00109">
    <property type="entry name" value="PROTEIN_KINASE_TYR"/>
    <property type="match status" value="1"/>
</dbReference>
<dbReference type="InterPro" id="IPR011009">
    <property type="entry name" value="Kinase-like_dom_sf"/>
</dbReference>
<dbReference type="InterPro" id="IPR020635">
    <property type="entry name" value="Tyr_kinase_cat_dom"/>
</dbReference>
<comment type="catalytic activity">
    <reaction evidence="7">
        <text>L-threonyl-[protein] + ATP = O-phospho-L-threonyl-[protein] + ADP + H(+)</text>
        <dbReference type="Rhea" id="RHEA:46608"/>
        <dbReference type="Rhea" id="RHEA-COMP:11060"/>
        <dbReference type="Rhea" id="RHEA-COMP:11605"/>
        <dbReference type="ChEBI" id="CHEBI:15378"/>
        <dbReference type="ChEBI" id="CHEBI:30013"/>
        <dbReference type="ChEBI" id="CHEBI:30616"/>
        <dbReference type="ChEBI" id="CHEBI:61977"/>
        <dbReference type="ChEBI" id="CHEBI:456216"/>
        <dbReference type="EC" id="2.7.11.1"/>
    </reaction>
</comment>
<protein>
    <recommendedName>
        <fullName evidence="1">non-specific serine/threonine protein kinase</fullName>
        <ecNumber evidence="1">2.7.11.1</ecNumber>
    </recommendedName>
</protein>
<dbReference type="Pfam" id="PF00069">
    <property type="entry name" value="Pkinase"/>
    <property type="match status" value="1"/>
</dbReference>
<organism evidence="12 13">
    <name type="scientific">Camellia sinensis var. sinensis</name>
    <name type="common">China tea</name>
    <dbReference type="NCBI Taxonomy" id="542762"/>
    <lineage>
        <taxon>Eukaryota</taxon>
        <taxon>Viridiplantae</taxon>
        <taxon>Streptophyta</taxon>
        <taxon>Embryophyta</taxon>
        <taxon>Tracheophyta</taxon>
        <taxon>Spermatophyta</taxon>
        <taxon>Magnoliopsida</taxon>
        <taxon>eudicotyledons</taxon>
        <taxon>Gunneridae</taxon>
        <taxon>Pentapetalae</taxon>
        <taxon>asterids</taxon>
        <taxon>Ericales</taxon>
        <taxon>Theaceae</taxon>
        <taxon>Camellia</taxon>
    </lineage>
</organism>
<evidence type="ECO:0000256" key="6">
    <source>
        <dbReference type="ARBA" id="ARBA00022840"/>
    </source>
</evidence>
<dbReference type="InterPro" id="IPR000719">
    <property type="entry name" value="Prot_kinase_dom"/>
</dbReference>
<dbReference type="GO" id="GO:0005524">
    <property type="term" value="F:ATP binding"/>
    <property type="evidence" value="ECO:0007669"/>
    <property type="project" value="UniProtKB-KW"/>
</dbReference>
<gene>
    <name evidence="12" type="ORF">TEA_000933</name>
</gene>
<feature type="compositionally biased region" description="Low complexity" evidence="9">
    <location>
        <begin position="198"/>
        <end position="213"/>
    </location>
</feature>
<feature type="transmembrane region" description="Helical" evidence="10">
    <location>
        <begin position="703"/>
        <end position="722"/>
    </location>
</feature>
<evidence type="ECO:0000259" key="11">
    <source>
        <dbReference type="PROSITE" id="PS50011"/>
    </source>
</evidence>
<comment type="catalytic activity">
    <reaction evidence="8">
        <text>L-seryl-[protein] + ATP = O-phospho-L-seryl-[protein] + ADP + H(+)</text>
        <dbReference type="Rhea" id="RHEA:17989"/>
        <dbReference type="Rhea" id="RHEA-COMP:9863"/>
        <dbReference type="Rhea" id="RHEA-COMP:11604"/>
        <dbReference type="ChEBI" id="CHEBI:15378"/>
        <dbReference type="ChEBI" id="CHEBI:29999"/>
        <dbReference type="ChEBI" id="CHEBI:30616"/>
        <dbReference type="ChEBI" id="CHEBI:83421"/>
        <dbReference type="ChEBI" id="CHEBI:456216"/>
        <dbReference type="EC" id="2.7.11.1"/>
    </reaction>
</comment>
<evidence type="ECO:0000256" key="4">
    <source>
        <dbReference type="ARBA" id="ARBA00022741"/>
    </source>
</evidence>
<dbReference type="PANTHER" id="PTHR47989:SF14">
    <property type="entry name" value="INACTIVE PROTEIN KINASE SELMODRAFT_444075"/>
    <property type="match status" value="1"/>
</dbReference>
<evidence type="ECO:0000256" key="10">
    <source>
        <dbReference type="SAM" id="Phobius"/>
    </source>
</evidence>
<dbReference type="SUPFAM" id="SSF56112">
    <property type="entry name" value="Protein kinase-like (PK-like)"/>
    <property type="match status" value="1"/>
</dbReference>
<sequence>MKQREVESAADKVIVAVKAEKVISKTALAWALTHVVRPGDCITLLAVLSSGHYKTRSRRSLWSFPRLAGDCGTGDRDKFPQCISQISDSCSQMILQLHDQIQARVKIKVVTGTPSGAVASEAKNNAASWVILDKKMKQEQKHCLEELHCNIVVMKGSQPKVLRLNLGSSDELQTPFYSAASSPDLDVGKLQRHNMKHSTPVSSPEEPSTSYTRTTEENSLSSPDTVASHFLVYEQNPLFEGPNKGKYSPSNKRNNLNDPLTELDMDRERVVTLSRRPKSSVTSNHKTVLWIPQNHAIDEKAPASRNYRNTHKIKAPSTRTLLDTFTQFNQDMVEPGLNQTPEREYIFNSTVRQAVSLSRTCSIPPPLCSLCQHKAPVFGKPPRRFDFKELQEATDGFSDINFIADGGYGTVHRGVLKDGQVVAVKQLKFAGSQGDADFCREVRFLSCAQHRNVVLLIGFCVEGKNRVLVYEYVCNGSLDFHLNGNERTLIDLHSRQKIAIGAARGLRYLHEDCRVGCIVHRDLRPSNILLTHDYEPLVADFGVARLHTEWDICDERVVGTSGYLAPECFNGGQITEKVDVYAFGLVLLELITGQKPIDLQHILAENSYLLSIPEPGHRLANKYQLLDPFIASDQLHNLPQEVHAMGHAALLCLQQDPQSRPPMSKVLRILEGGNGVIPLGLDLNSVGSRSGHMQVANMQRGKLLIVISFLVLISKILILLFFPFHNLKSFVLATTLLSLPAENQSLFPNCFDAFEAKEDLFWSRVFWGFSHKTKRIRIICYDPYATDSLFIDDFGHLFDDFGSLDDLQIFGFEDNEPSDLPDFDFELGNEEFAWMDGPLNIACL</sequence>
<dbReference type="PANTHER" id="PTHR47989">
    <property type="entry name" value="OS01G0750732 PROTEIN"/>
    <property type="match status" value="1"/>
</dbReference>
<dbReference type="FunFam" id="1.10.510.10:FF:001023">
    <property type="entry name" value="Os07g0541700 protein"/>
    <property type="match status" value="1"/>
</dbReference>
<dbReference type="CDD" id="cd00293">
    <property type="entry name" value="USP-like"/>
    <property type="match status" value="1"/>
</dbReference>
<evidence type="ECO:0000256" key="3">
    <source>
        <dbReference type="ARBA" id="ARBA00022679"/>
    </source>
</evidence>
<comment type="caution">
    <text evidence="12">The sequence shown here is derived from an EMBL/GenBank/DDBJ whole genome shotgun (WGS) entry which is preliminary data.</text>
</comment>
<keyword evidence="13" id="KW-1185">Reference proteome</keyword>
<keyword evidence="4" id="KW-0547">Nucleotide-binding</keyword>
<dbReference type="Gene3D" id="3.30.200.20">
    <property type="entry name" value="Phosphorylase Kinase, domain 1"/>
    <property type="match status" value="1"/>
</dbReference>
<evidence type="ECO:0000313" key="12">
    <source>
        <dbReference type="EMBL" id="THG08364.1"/>
    </source>
</evidence>
<keyword evidence="10" id="KW-0472">Membrane</keyword>
<keyword evidence="6" id="KW-0067">ATP-binding</keyword>
<evidence type="ECO:0000256" key="2">
    <source>
        <dbReference type="ARBA" id="ARBA00022527"/>
    </source>
</evidence>
<dbReference type="EMBL" id="SDRB02009362">
    <property type="protein sequence ID" value="THG08364.1"/>
    <property type="molecule type" value="Genomic_DNA"/>
</dbReference>
<evidence type="ECO:0000256" key="1">
    <source>
        <dbReference type="ARBA" id="ARBA00012513"/>
    </source>
</evidence>
<dbReference type="STRING" id="542762.A0A4S4DZ51"/>
<proteinExistence type="predicted"/>
<dbReference type="SMART" id="SM00219">
    <property type="entry name" value="TyrKc"/>
    <property type="match status" value="1"/>
</dbReference>
<dbReference type="PROSITE" id="PS50011">
    <property type="entry name" value="PROTEIN_KINASE_DOM"/>
    <property type="match status" value="1"/>
</dbReference>
<keyword evidence="5" id="KW-0418">Kinase</keyword>
<dbReference type="AlphaFoldDB" id="A0A4S4DZ51"/>
<keyword evidence="3" id="KW-0808">Transferase</keyword>